<dbReference type="PROSITE" id="PS50885">
    <property type="entry name" value="HAMP"/>
    <property type="match status" value="1"/>
</dbReference>
<protein>
    <submittedName>
        <fullName evidence="13">Adenylate/guanylate cyclase domain-containing protein</fullName>
    </submittedName>
</protein>
<evidence type="ECO:0000313" key="14">
    <source>
        <dbReference type="Proteomes" id="UP001604335"/>
    </source>
</evidence>
<dbReference type="InterPro" id="IPR018297">
    <property type="entry name" value="A/G_cyclase_CS"/>
</dbReference>
<proteinExistence type="inferred from homology"/>
<evidence type="ECO:0000256" key="10">
    <source>
        <dbReference type="SAM" id="Phobius"/>
    </source>
</evidence>
<evidence type="ECO:0000256" key="2">
    <source>
        <dbReference type="ARBA" id="ARBA00022475"/>
    </source>
</evidence>
<evidence type="ECO:0000313" key="13">
    <source>
        <dbReference type="EMBL" id="MFG3819149.1"/>
    </source>
</evidence>
<reference evidence="14" key="1">
    <citation type="journal article" date="2024" name="Algal Res.">
        <title>Biochemical, toxicological and genomic investigation of a high-biomass producing Limnothrix strain isolated from Italian shallow drinking water reservoir.</title>
        <authorList>
            <person name="Simonazzi M."/>
            <person name="Shishido T.K."/>
            <person name="Delbaje E."/>
            <person name="Wahlsten M."/>
            <person name="Fewer D.P."/>
            <person name="Sivonen K."/>
            <person name="Pezzolesi L."/>
            <person name="Pistocchi R."/>
        </authorList>
    </citation>
    <scope>NUCLEOTIDE SEQUENCE [LARGE SCALE GENOMIC DNA]</scope>
    <source>
        <strain evidence="14">LRLZ20PSL1</strain>
    </source>
</reference>
<dbReference type="Pfam" id="PF00211">
    <property type="entry name" value="Guanylate_cyc"/>
    <property type="match status" value="1"/>
</dbReference>
<keyword evidence="9" id="KW-0175">Coiled coil</keyword>
<evidence type="ECO:0000256" key="5">
    <source>
        <dbReference type="ARBA" id="ARBA00022989"/>
    </source>
</evidence>
<accession>A0ABW7CDC5</accession>
<dbReference type="PROSITE" id="PS00452">
    <property type="entry name" value="GUANYLATE_CYCLASE_1"/>
    <property type="match status" value="1"/>
</dbReference>
<evidence type="ECO:0000256" key="8">
    <source>
        <dbReference type="RuleBase" id="RU000405"/>
    </source>
</evidence>
<evidence type="ECO:0000256" key="7">
    <source>
        <dbReference type="ARBA" id="ARBA00023239"/>
    </source>
</evidence>
<keyword evidence="5 10" id="KW-1133">Transmembrane helix</keyword>
<dbReference type="RefSeq" id="WP_393014874.1">
    <property type="nucleotide sequence ID" value="NZ_JAZAQF010000086.1"/>
</dbReference>
<sequence>MRRKFRLRTTLVLPFLVELVTAVGLVGWLSFRSGQEAVRDLASQLRNEVTARVSDRVRSYVETPQLVNQVNRDAIELGIIDLQKIAEARTYFWRQTITYKNVGYVGFANQQGQYLRVGWINRLSATETPQIAEQLVPGGGNLNYYEIDNKGQRAKLAKSVPNYDVRKRPFYEVAFKAGKPTWSKIYLNFGNPLLQINASLPIYDRNGQPAGILTSQFGTDQIRGFLQTLKVGKTGQVFIVEPSGELVATSLKDQPLWVEQSQKAKKELQRVHALQSNNQLLRSSAEFLYGQFDQLSNIHRNHQFEFWLNNERQFLQISPFKDAYGLNWLIVVVVPESDFMAKINENTRNTIALCFLALLVSVPIGILTARWITQPICRIAQASGEMAKGNLDQTVASSPIIEVDRLADAFNSMATQLQQSFEELEQRVERRTAELRKEKERSELLLLNILPSRVADQLKDSNESPAEQFEEATILFADIVGFTSLAAQLEPLELINCLNQVFSTFDRLAEKHHLEKIKTIGDAYMVVGGVPVPQENHAESVADMALEMRSSMAHALGPLGERLEIRIGINTGPVIAGVIGTKKFIYDLWGDAVNIASRMESHGVPGSIQVTDSTYERLKDRYHFEERGSIHIKGRGEMNTYWLLDKRSTL</sequence>
<dbReference type="Gene3D" id="6.10.340.10">
    <property type="match status" value="1"/>
</dbReference>
<gene>
    <name evidence="13" type="ORF">VPK24_16010</name>
</gene>
<dbReference type="SMART" id="SM00044">
    <property type="entry name" value="CYCc"/>
    <property type="match status" value="1"/>
</dbReference>
<dbReference type="CDD" id="cd12913">
    <property type="entry name" value="PDC1_MCP_like"/>
    <property type="match status" value="1"/>
</dbReference>
<feature type="coiled-coil region" evidence="9">
    <location>
        <begin position="407"/>
        <end position="441"/>
    </location>
</feature>
<dbReference type="PANTHER" id="PTHR11920:SF335">
    <property type="entry name" value="GUANYLATE CYCLASE"/>
    <property type="match status" value="1"/>
</dbReference>
<name>A0ABW7CDC5_9CYAN</name>
<organism evidence="13 14">
    <name type="scientific">Limnothrix redekei LRLZ20PSL1</name>
    <dbReference type="NCBI Taxonomy" id="3112953"/>
    <lineage>
        <taxon>Bacteria</taxon>
        <taxon>Bacillati</taxon>
        <taxon>Cyanobacteriota</taxon>
        <taxon>Cyanophyceae</taxon>
        <taxon>Pseudanabaenales</taxon>
        <taxon>Pseudanabaenaceae</taxon>
        <taxon>Limnothrix</taxon>
    </lineage>
</organism>
<dbReference type="Pfam" id="PF00672">
    <property type="entry name" value="HAMP"/>
    <property type="match status" value="1"/>
</dbReference>
<dbReference type="SUPFAM" id="SSF55073">
    <property type="entry name" value="Nucleotide cyclase"/>
    <property type="match status" value="1"/>
</dbReference>
<keyword evidence="7 8" id="KW-0456">Lyase</keyword>
<evidence type="ECO:0000259" key="12">
    <source>
        <dbReference type="PROSITE" id="PS50885"/>
    </source>
</evidence>
<evidence type="ECO:0000256" key="3">
    <source>
        <dbReference type="ARBA" id="ARBA00022692"/>
    </source>
</evidence>
<evidence type="ECO:0000256" key="6">
    <source>
        <dbReference type="ARBA" id="ARBA00023136"/>
    </source>
</evidence>
<keyword evidence="14" id="KW-1185">Reference proteome</keyword>
<dbReference type="InterPro" id="IPR001054">
    <property type="entry name" value="A/G_cyclase"/>
</dbReference>
<evidence type="ECO:0000256" key="4">
    <source>
        <dbReference type="ARBA" id="ARBA00022741"/>
    </source>
</evidence>
<dbReference type="SUPFAM" id="SSF158472">
    <property type="entry name" value="HAMP domain-like"/>
    <property type="match status" value="1"/>
</dbReference>
<dbReference type="InterPro" id="IPR003660">
    <property type="entry name" value="HAMP_dom"/>
</dbReference>
<evidence type="ECO:0000256" key="9">
    <source>
        <dbReference type="SAM" id="Coils"/>
    </source>
</evidence>
<dbReference type="EMBL" id="JAZAQF010000086">
    <property type="protein sequence ID" value="MFG3819149.1"/>
    <property type="molecule type" value="Genomic_DNA"/>
</dbReference>
<keyword evidence="3 10" id="KW-0812">Transmembrane</keyword>
<dbReference type="Gene3D" id="3.30.450.20">
    <property type="entry name" value="PAS domain"/>
    <property type="match status" value="1"/>
</dbReference>
<comment type="similarity">
    <text evidence="8">Belongs to the adenylyl cyclase class-4/guanylyl cyclase family.</text>
</comment>
<feature type="transmembrane region" description="Helical" evidence="10">
    <location>
        <begin position="12"/>
        <end position="31"/>
    </location>
</feature>
<evidence type="ECO:0000256" key="1">
    <source>
        <dbReference type="ARBA" id="ARBA00004651"/>
    </source>
</evidence>
<dbReference type="CDD" id="cd06225">
    <property type="entry name" value="HAMP"/>
    <property type="match status" value="1"/>
</dbReference>
<feature type="domain" description="Guanylate cyclase" evidence="11">
    <location>
        <begin position="473"/>
        <end position="600"/>
    </location>
</feature>
<dbReference type="PANTHER" id="PTHR11920">
    <property type="entry name" value="GUANYLYL CYCLASE"/>
    <property type="match status" value="1"/>
</dbReference>
<dbReference type="SMART" id="SM00304">
    <property type="entry name" value="HAMP"/>
    <property type="match status" value="1"/>
</dbReference>
<dbReference type="CDD" id="cd07302">
    <property type="entry name" value="CHD"/>
    <property type="match status" value="1"/>
</dbReference>
<dbReference type="Pfam" id="PF02743">
    <property type="entry name" value="dCache_1"/>
    <property type="match status" value="1"/>
</dbReference>
<comment type="caution">
    <text evidence="13">The sequence shown here is derived from an EMBL/GenBank/DDBJ whole genome shotgun (WGS) entry which is preliminary data.</text>
</comment>
<dbReference type="Gene3D" id="3.30.70.1230">
    <property type="entry name" value="Nucleotide cyclase"/>
    <property type="match status" value="1"/>
</dbReference>
<keyword evidence="2" id="KW-1003">Cell membrane</keyword>
<dbReference type="Proteomes" id="UP001604335">
    <property type="component" value="Unassembled WGS sequence"/>
</dbReference>
<dbReference type="PROSITE" id="PS50125">
    <property type="entry name" value="GUANYLATE_CYCLASE_2"/>
    <property type="match status" value="1"/>
</dbReference>
<feature type="domain" description="HAMP" evidence="12">
    <location>
        <begin position="370"/>
        <end position="422"/>
    </location>
</feature>
<keyword evidence="6 10" id="KW-0472">Membrane</keyword>
<evidence type="ECO:0000259" key="11">
    <source>
        <dbReference type="PROSITE" id="PS50125"/>
    </source>
</evidence>
<dbReference type="InterPro" id="IPR029787">
    <property type="entry name" value="Nucleotide_cyclase"/>
</dbReference>
<comment type="subcellular location">
    <subcellularLocation>
        <location evidence="1">Cell membrane</location>
        <topology evidence="1">Multi-pass membrane protein</topology>
    </subcellularLocation>
</comment>
<keyword evidence="4" id="KW-0547">Nucleotide-binding</keyword>
<dbReference type="InterPro" id="IPR050401">
    <property type="entry name" value="Cyclic_nucleotide_synthase"/>
</dbReference>
<dbReference type="InterPro" id="IPR033479">
    <property type="entry name" value="dCache_1"/>
</dbReference>